<evidence type="ECO:0000256" key="2">
    <source>
        <dbReference type="ARBA" id="ARBA00023043"/>
    </source>
</evidence>
<dbReference type="GO" id="GO:0000502">
    <property type="term" value="C:proteasome complex"/>
    <property type="evidence" value="ECO:0007669"/>
    <property type="project" value="UniProtKB-KW"/>
</dbReference>
<dbReference type="PANTHER" id="PTHR24171">
    <property type="entry name" value="ANKYRIN REPEAT DOMAIN-CONTAINING PROTEIN 39-RELATED"/>
    <property type="match status" value="1"/>
</dbReference>
<evidence type="ECO:0000313" key="4">
    <source>
        <dbReference type="EMBL" id="JAV09476.1"/>
    </source>
</evidence>
<dbReference type="AlphaFoldDB" id="A0A1L8DSM1"/>
<evidence type="ECO:0000256" key="1">
    <source>
        <dbReference type="ARBA" id="ARBA00022737"/>
    </source>
</evidence>
<dbReference type="EMBL" id="GFDF01004608">
    <property type="protein sequence ID" value="JAV09476.1"/>
    <property type="molecule type" value="Transcribed_RNA"/>
</dbReference>
<reference evidence="4" key="1">
    <citation type="submission" date="2016-12" db="EMBL/GenBank/DDBJ databases">
        <title>An insight into the sialome and mialome of the sand fly, Nyssomyia neivai.</title>
        <authorList>
            <person name="Sebastian V."/>
            <person name="Goulart T.M."/>
            <person name="Oliveira W."/>
            <person name="Calvo E."/>
            <person name="Oliveira L.F."/>
            <person name="Pinto M.C."/>
            <person name="Rosselino A.M."/>
            <person name="Ribeiro J.M."/>
        </authorList>
    </citation>
    <scope>NUCLEOTIDE SEQUENCE</scope>
</reference>
<dbReference type="PANTHER" id="PTHR24171:SF8">
    <property type="entry name" value="BRCA1-ASSOCIATED RING DOMAIN PROTEIN 1"/>
    <property type="match status" value="1"/>
</dbReference>
<evidence type="ECO:0000256" key="3">
    <source>
        <dbReference type="PROSITE-ProRule" id="PRU00023"/>
    </source>
</evidence>
<dbReference type="Gene3D" id="1.25.40.20">
    <property type="entry name" value="Ankyrin repeat-containing domain"/>
    <property type="match status" value="1"/>
</dbReference>
<keyword evidence="2 3" id="KW-0040">ANK repeat</keyword>
<dbReference type="PROSITE" id="PS50297">
    <property type="entry name" value="ANK_REP_REGION"/>
    <property type="match status" value="3"/>
</dbReference>
<accession>A0A1L8DSM1</accession>
<dbReference type="SMART" id="SM00248">
    <property type="entry name" value="ANK"/>
    <property type="match status" value="4"/>
</dbReference>
<name>A0A1L8DSM1_9DIPT</name>
<proteinExistence type="predicted"/>
<dbReference type="PROSITE" id="PS50088">
    <property type="entry name" value="ANK_REPEAT"/>
    <property type="match status" value="3"/>
</dbReference>
<dbReference type="InterPro" id="IPR002110">
    <property type="entry name" value="Ankyrin_rpt"/>
</dbReference>
<dbReference type="Pfam" id="PF00023">
    <property type="entry name" value="Ank"/>
    <property type="match status" value="1"/>
</dbReference>
<sequence length="185" mass="20048">MTDHWHDAGDEGVCKCKPSAAAQTLDEMDFERGIWTAALYGDMKRLEIAIQRGATNDCDNSGYTALHYAARAGHMEACTRLLAAGADVNCTTNGGVTPLHRAAMMGRVAIVEFLCQHGAHTATCDSDGQNALHRAAHGGHKDVIEYLVARDASLRDVCDKRGRFPCDLAPNDDLRNLLAPQKSLR</sequence>
<protein>
    <submittedName>
        <fullName evidence="4">Putative 26s proteasome regulatory complex subunit psmd10</fullName>
    </submittedName>
</protein>
<feature type="repeat" description="ANK" evidence="3">
    <location>
        <begin position="61"/>
        <end position="93"/>
    </location>
</feature>
<dbReference type="Pfam" id="PF12796">
    <property type="entry name" value="Ank_2"/>
    <property type="match status" value="1"/>
</dbReference>
<feature type="repeat" description="ANK" evidence="3">
    <location>
        <begin position="94"/>
        <end position="126"/>
    </location>
</feature>
<organism evidence="4">
    <name type="scientific">Nyssomyia neivai</name>
    <dbReference type="NCBI Taxonomy" id="330878"/>
    <lineage>
        <taxon>Eukaryota</taxon>
        <taxon>Metazoa</taxon>
        <taxon>Ecdysozoa</taxon>
        <taxon>Arthropoda</taxon>
        <taxon>Hexapoda</taxon>
        <taxon>Insecta</taxon>
        <taxon>Pterygota</taxon>
        <taxon>Neoptera</taxon>
        <taxon>Endopterygota</taxon>
        <taxon>Diptera</taxon>
        <taxon>Nematocera</taxon>
        <taxon>Psychodoidea</taxon>
        <taxon>Psychodidae</taxon>
        <taxon>Nyssomyia</taxon>
    </lineage>
</organism>
<keyword evidence="4" id="KW-0647">Proteasome</keyword>
<keyword evidence="1" id="KW-0677">Repeat</keyword>
<feature type="repeat" description="ANK" evidence="3">
    <location>
        <begin position="127"/>
        <end position="159"/>
    </location>
</feature>
<dbReference type="PRINTS" id="PR01415">
    <property type="entry name" value="ANKYRIN"/>
</dbReference>
<dbReference type="SUPFAM" id="SSF48403">
    <property type="entry name" value="Ankyrin repeat"/>
    <property type="match status" value="1"/>
</dbReference>
<dbReference type="InterPro" id="IPR036770">
    <property type="entry name" value="Ankyrin_rpt-contain_sf"/>
</dbReference>